<evidence type="ECO:0000256" key="2">
    <source>
        <dbReference type="ARBA" id="ARBA00023140"/>
    </source>
</evidence>
<protein>
    <submittedName>
        <fullName evidence="4">Uncharacterized protein</fullName>
    </submittedName>
</protein>
<evidence type="ECO:0000256" key="1">
    <source>
        <dbReference type="ARBA" id="ARBA00023136"/>
    </source>
</evidence>
<comment type="subcellular location">
    <subcellularLocation>
        <location evidence="3">Peroxisome membrane</location>
    </subcellularLocation>
</comment>
<name>A0A423WXN6_9PEZI</name>
<proteinExistence type="predicted"/>
<dbReference type="AlphaFoldDB" id="A0A423WXN6"/>
<gene>
    <name evidence="4" type="ORF">VMCG_03285</name>
</gene>
<keyword evidence="2" id="KW-0576">Peroxisome</keyword>
<dbReference type="OrthoDB" id="3636394at2759"/>
<dbReference type="EMBL" id="LKEA01000006">
    <property type="protein sequence ID" value="ROW08258.1"/>
    <property type="molecule type" value="Genomic_DNA"/>
</dbReference>
<dbReference type="Pfam" id="PF05648">
    <property type="entry name" value="PEX11"/>
    <property type="match status" value="1"/>
</dbReference>
<evidence type="ECO:0000313" key="5">
    <source>
        <dbReference type="Proteomes" id="UP000283895"/>
    </source>
</evidence>
<dbReference type="GO" id="GO:0005778">
    <property type="term" value="C:peroxisomal membrane"/>
    <property type="evidence" value="ECO:0007669"/>
    <property type="project" value="UniProtKB-SubCell"/>
</dbReference>
<keyword evidence="5" id="KW-1185">Reference proteome</keyword>
<evidence type="ECO:0000313" key="4">
    <source>
        <dbReference type="EMBL" id="ROW08258.1"/>
    </source>
</evidence>
<accession>A0A423WXN6</accession>
<organism evidence="4 5">
    <name type="scientific">Cytospora schulzeri</name>
    <dbReference type="NCBI Taxonomy" id="448051"/>
    <lineage>
        <taxon>Eukaryota</taxon>
        <taxon>Fungi</taxon>
        <taxon>Dikarya</taxon>
        <taxon>Ascomycota</taxon>
        <taxon>Pezizomycotina</taxon>
        <taxon>Sordariomycetes</taxon>
        <taxon>Sordariomycetidae</taxon>
        <taxon>Diaporthales</taxon>
        <taxon>Cytosporaceae</taxon>
        <taxon>Cytospora</taxon>
    </lineage>
</organism>
<dbReference type="GO" id="GO:0016559">
    <property type="term" value="P:peroxisome fission"/>
    <property type="evidence" value="ECO:0007669"/>
    <property type="project" value="InterPro"/>
</dbReference>
<dbReference type="InterPro" id="IPR008733">
    <property type="entry name" value="PEX11"/>
</dbReference>
<comment type="caution">
    <text evidence="4">The sequence shown here is derived from an EMBL/GenBank/DDBJ whole genome shotgun (WGS) entry which is preliminary data.</text>
</comment>
<dbReference type="Proteomes" id="UP000283895">
    <property type="component" value="Unassembled WGS sequence"/>
</dbReference>
<evidence type="ECO:0000256" key="3">
    <source>
        <dbReference type="ARBA" id="ARBA00046271"/>
    </source>
</evidence>
<sequence length="275" mass="30907">MPPSTLEQFIRFGTDAAGIERILRMVQAVITVILSQPFLTNNFELLVAHGYKCIWEGLRVPEAGALVKTDIPDASALVKLETQQQPKPPAETWLDLFARTFNGMYLLLEALTLLDTTGVPLWGPHLSRTLHVEGQRFWLLALACGLAAGLTRTVKLLAYAPVPPTGEGYGTGEKRDEKKEKAVGAMADWERERERLRRLMWPRREQRRLWRANVKGKLNGLVRRCVADFLDMAAPARVVGWLDVDGGTVAMVQIVTTYLTGREIWERCGRDLAKM</sequence>
<reference evidence="4 5" key="1">
    <citation type="submission" date="2015-09" db="EMBL/GenBank/DDBJ databases">
        <title>Host preference determinants of Valsa canker pathogens revealed by comparative genomics.</title>
        <authorList>
            <person name="Yin Z."/>
            <person name="Huang L."/>
        </authorList>
    </citation>
    <scope>NUCLEOTIDE SEQUENCE [LARGE SCALE GENOMIC DNA]</scope>
    <source>
        <strain evidence="4 5">03-1</strain>
    </source>
</reference>
<keyword evidence="1" id="KW-0472">Membrane</keyword>